<sequence length="382" mass="41659">MKLITKPINSADENICGATFSYSGVPTGVEVAIGSQNLTFSAFQDRNYASNISGVFALGNKVGNTTVQLDARTAINFSVYEVSGSKGLESDNTTVSVVLLQDATPLFTKSYSLREQDSSGAYVDTQETGTYSGGGFFITMPTRRQGSYVATFKSPATHNLECRIEIAVPASGAGSIVAMLKVDFPLEDKSAGFTTAELESLLPALKNHEGDKDFMYVDSEGNVTTGVGFLLRNEDAAAEYPFVDLDDNPATEEQKRAEWRLIASKYDKNIKHTADWYEDFTELYLQGDFIDTKLKALVVGDFAGLSRNFPGFGGFPSAARVAIHDMYYNLGASKLQQKFPSLMAAIARRDWSAAAVESHRTKIGEDRNDYVRDLFLIAASIQ</sequence>
<gene>
    <name evidence="3" type="ORF">POF45_28715</name>
</gene>
<dbReference type="Proteomes" id="UP001159100">
    <property type="component" value="Unassembled WGS sequence"/>
</dbReference>
<dbReference type="EMBL" id="JARBWL010000002">
    <property type="protein sequence ID" value="MDI2595377.1"/>
    <property type="molecule type" value="Genomic_DNA"/>
</dbReference>
<comment type="caution">
    <text evidence="3">The sequence shown here is derived from an EMBL/GenBank/DDBJ whole genome shotgun (WGS) entry which is preliminary data.</text>
</comment>
<dbReference type="SUPFAM" id="SSF53955">
    <property type="entry name" value="Lysozyme-like"/>
    <property type="match status" value="1"/>
</dbReference>
<dbReference type="InterPro" id="IPR023346">
    <property type="entry name" value="Lysozyme-like_dom_sf"/>
</dbReference>
<dbReference type="InterPro" id="IPR052619">
    <property type="entry name" value="Phage_lysozyme-like"/>
</dbReference>
<reference evidence="3 4" key="1">
    <citation type="submission" date="2023-02" db="EMBL/GenBank/DDBJ databases">
        <title>Pseudomonas chrutzelriedensis sp. nov., a potently antifungal strain isolated from moss.</title>
        <authorList>
            <person name="Schnyder A."/>
            <person name="Kalawong R."/>
            <person name="Eberl L."/>
            <person name="Agnoli K."/>
        </authorList>
    </citation>
    <scope>NUCLEOTIDE SEQUENCE [LARGE SCALE GENOMIC DNA]</scope>
    <source>
        <strain evidence="3 4">681</strain>
    </source>
</reference>
<evidence type="ECO:0000256" key="1">
    <source>
        <dbReference type="ARBA" id="ARBA00022529"/>
    </source>
</evidence>
<evidence type="ECO:0000256" key="2">
    <source>
        <dbReference type="ARBA" id="ARBA00022638"/>
    </source>
</evidence>
<accession>A0ABT6QWT9</accession>
<organism evidence="3 4">
    <name type="scientific">Pseudomonas fungipugnans</name>
    <dbReference type="NCBI Taxonomy" id="3024217"/>
    <lineage>
        <taxon>Bacteria</taxon>
        <taxon>Pseudomonadati</taxon>
        <taxon>Pseudomonadota</taxon>
        <taxon>Gammaproteobacteria</taxon>
        <taxon>Pseudomonadales</taxon>
        <taxon>Pseudomonadaceae</taxon>
        <taxon>Pseudomonas</taxon>
    </lineage>
</organism>
<dbReference type="PANTHER" id="PTHR37406:SF1">
    <property type="entry name" value="T4-TYPE LYSOZYME 1-RELATED"/>
    <property type="match status" value="1"/>
</dbReference>
<name>A0ABT6QWT9_9PSED</name>
<keyword evidence="2" id="KW-0081">Bacteriolytic enzyme</keyword>
<protein>
    <submittedName>
        <fullName evidence="3">Uncharacterized protein</fullName>
    </submittedName>
</protein>
<keyword evidence="4" id="KW-1185">Reference proteome</keyword>
<evidence type="ECO:0000313" key="4">
    <source>
        <dbReference type="Proteomes" id="UP001159100"/>
    </source>
</evidence>
<keyword evidence="1" id="KW-0929">Antimicrobial</keyword>
<dbReference type="Gene3D" id="1.10.530.40">
    <property type="match status" value="1"/>
</dbReference>
<dbReference type="RefSeq" id="WP_282317326.1">
    <property type="nucleotide sequence ID" value="NZ_JARBWL010000002.1"/>
</dbReference>
<evidence type="ECO:0000313" key="3">
    <source>
        <dbReference type="EMBL" id="MDI2595377.1"/>
    </source>
</evidence>
<proteinExistence type="predicted"/>
<dbReference type="InterPro" id="IPR023347">
    <property type="entry name" value="Lysozyme_dom_sf"/>
</dbReference>
<dbReference type="PANTHER" id="PTHR37406">
    <property type="entry name" value="T4-TYPE LYSOZYME 1-RELATED"/>
    <property type="match status" value="1"/>
</dbReference>